<organism evidence="1 2">
    <name type="scientific">Dacryopinax primogenitus (strain DJM 731)</name>
    <name type="common">Brown rot fungus</name>
    <dbReference type="NCBI Taxonomy" id="1858805"/>
    <lineage>
        <taxon>Eukaryota</taxon>
        <taxon>Fungi</taxon>
        <taxon>Dikarya</taxon>
        <taxon>Basidiomycota</taxon>
        <taxon>Agaricomycotina</taxon>
        <taxon>Dacrymycetes</taxon>
        <taxon>Dacrymycetales</taxon>
        <taxon>Dacrymycetaceae</taxon>
        <taxon>Dacryopinax</taxon>
    </lineage>
</organism>
<accession>M5G3D3</accession>
<evidence type="ECO:0000313" key="2">
    <source>
        <dbReference type="Proteomes" id="UP000030653"/>
    </source>
</evidence>
<dbReference type="RefSeq" id="XP_040627284.1">
    <property type="nucleotide sequence ID" value="XM_040768816.1"/>
</dbReference>
<name>M5G3D3_DACPD</name>
<dbReference type="GeneID" id="63683878"/>
<evidence type="ECO:0000313" key="1">
    <source>
        <dbReference type="EMBL" id="EJU00387.1"/>
    </source>
</evidence>
<dbReference type="Proteomes" id="UP000030653">
    <property type="component" value="Unassembled WGS sequence"/>
</dbReference>
<dbReference type="EMBL" id="JH795867">
    <property type="protein sequence ID" value="EJU00387.1"/>
    <property type="molecule type" value="Genomic_DNA"/>
</dbReference>
<dbReference type="HOGENOM" id="CLU_075600_0_0_1"/>
<protein>
    <submittedName>
        <fullName evidence="1">Uncharacterized protein</fullName>
    </submittedName>
</protein>
<keyword evidence="2" id="KW-1185">Reference proteome</keyword>
<sequence>MLKTAALIVAHMCKDAEDPRFSPWVKYSDFEGFTNAVMLLVNSEKAELICNLLEKWVSIFANDQQAELAALSALPNDESDEEKEFAAMLSRLLMSLAAMASPIRKAEKDKAKAKEMMPAKVGVPHANGSMLVMLPVTRAGGRPTKEDSKNVGWISEEMLATKDEAVVEEFLLENCVMFIMPQAHGVQGWGAAPECNIMEQAGRAVCLACKAAKKPCTAHIVHIEKAAALPAALVGEKLFLSESPKPTKKPIALPTSKKMQKLRCIYPATKPKKCQQEDNKDKAGHSQKWSHLPEAEIELRVVPLHMPEHKMLEMRKSLQVAQKAVADVTAWADQIQTLLGRALKE</sequence>
<reference evidence="1 2" key="1">
    <citation type="journal article" date="2012" name="Science">
        <title>The Paleozoic origin of enzymatic lignin decomposition reconstructed from 31 fungal genomes.</title>
        <authorList>
            <person name="Floudas D."/>
            <person name="Binder M."/>
            <person name="Riley R."/>
            <person name="Barry K."/>
            <person name="Blanchette R.A."/>
            <person name="Henrissat B."/>
            <person name="Martinez A.T."/>
            <person name="Otillar R."/>
            <person name="Spatafora J.W."/>
            <person name="Yadav J.S."/>
            <person name="Aerts A."/>
            <person name="Benoit I."/>
            <person name="Boyd A."/>
            <person name="Carlson A."/>
            <person name="Copeland A."/>
            <person name="Coutinho P.M."/>
            <person name="de Vries R.P."/>
            <person name="Ferreira P."/>
            <person name="Findley K."/>
            <person name="Foster B."/>
            <person name="Gaskell J."/>
            <person name="Glotzer D."/>
            <person name="Gorecki P."/>
            <person name="Heitman J."/>
            <person name="Hesse C."/>
            <person name="Hori C."/>
            <person name="Igarashi K."/>
            <person name="Jurgens J.A."/>
            <person name="Kallen N."/>
            <person name="Kersten P."/>
            <person name="Kohler A."/>
            <person name="Kuees U."/>
            <person name="Kumar T.K.A."/>
            <person name="Kuo A."/>
            <person name="LaButti K."/>
            <person name="Larrondo L.F."/>
            <person name="Lindquist E."/>
            <person name="Ling A."/>
            <person name="Lombard V."/>
            <person name="Lucas S."/>
            <person name="Lundell T."/>
            <person name="Martin R."/>
            <person name="McLaughlin D.J."/>
            <person name="Morgenstern I."/>
            <person name="Morin E."/>
            <person name="Murat C."/>
            <person name="Nagy L.G."/>
            <person name="Nolan M."/>
            <person name="Ohm R.A."/>
            <person name="Patyshakuliyeva A."/>
            <person name="Rokas A."/>
            <person name="Ruiz-Duenas F.J."/>
            <person name="Sabat G."/>
            <person name="Salamov A."/>
            <person name="Samejima M."/>
            <person name="Schmutz J."/>
            <person name="Slot J.C."/>
            <person name="St John F."/>
            <person name="Stenlid J."/>
            <person name="Sun H."/>
            <person name="Sun S."/>
            <person name="Syed K."/>
            <person name="Tsang A."/>
            <person name="Wiebenga A."/>
            <person name="Young D."/>
            <person name="Pisabarro A."/>
            <person name="Eastwood D.C."/>
            <person name="Martin F."/>
            <person name="Cullen D."/>
            <person name="Grigoriev I.V."/>
            <person name="Hibbett D.S."/>
        </authorList>
    </citation>
    <scope>NUCLEOTIDE SEQUENCE [LARGE SCALE GENOMIC DNA]</scope>
    <source>
        <strain evidence="1 2">DJM-731 SS1</strain>
    </source>
</reference>
<dbReference type="OrthoDB" id="782330at2759"/>
<proteinExistence type="predicted"/>
<dbReference type="AlphaFoldDB" id="M5G3D3"/>
<gene>
    <name evidence="1" type="ORF">DACRYDRAFT_109115</name>
</gene>